<dbReference type="Proteomes" id="UP001151760">
    <property type="component" value="Unassembled WGS sequence"/>
</dbReference>
<sequence>MDKRSPINQVRGNHPSRAKKNTTTIATILKCEELHQFDTLPVWELVDKLLARTYSSESVWKNKKDEDQIVIRNKARLVAKGYAQEEDRREDGIFLNCPFEGDGLCGCNQKDFVDLAHPDKVLPSKAALYGLNTSPESWTSDPPMPHAVFLSIRAIYTFEFIKKLGMDKRTKHWLHQWLRKPKLDADLMWVTVDPTDHPRPTEKHLKEVKRIFRYLRGTIHMGLWYPKGSGFELTAFSDADHAGCVDTRKSTSGGIQFLGDKLVSWMSKKQNCTAMSSAEAEYVALSASCAQEQVENGIIELYFVRTEYQLADMFTKALPEDRFQYLVRQIGMRCLTPAELEGRMPTKIELTLEQSQQGVSNDVLLLTRVLRIILVILPEHPSDTYVLTIEDGYLLEPASKQALGNENKQYGNQYICVRRSYALSWKPCQGDSLNLPDHRIHKDGDGDASFQLESNSLPHAHAQTTKTCYKHQDSRIMKAQELKTKTSAQTLIYKIFLQRYQVYQGRLLASFQDDAKYEHVGQDIRSQGGKDDQDKRIKI</sequence>
<comment type="caution">
    <text evidence="1">The sequence shown here is derived from an EMBL/GenBank/DDBJ whole genome shotgun (WGS) entry which is preliminary data.</text>
</comment>
<accession>A0ABQ5H9V1</accession>
<evidence type="ECO:0000313" key="1">
    <source>
        <dbReference type="EMBL" id="GJT84647.1"/>
    </source>
</evidence>
<evidence type="ECO:0008006" key="3">
    <source>
        <dbReference type="Google" id="ProtNLM"/>
    </source>
</evidence>
<name>A0ABQ5H9V1_9ASTR</name>
<proteinExistence type="predicted"/>
<dbReference type="PANTHER" id="PTHR11439:SF509">
    <property type="entry name" value="RNA-DIRECTED DNA POLYMERASE"/>
    <property type="match status" value="1"/>
</dbReference>
<organism evidence="1 2">
    <name type="scientific">Tanacetum coccineum</name>
    <dbReference type="NCBI Taxonomy" id="301880"/>
    <lineage>
        <taxon>Eukaryota</taxon>
        <taxon>Viridiplantae</taxon>
        <taxon>Streptophyta</taxon>
        <taxon>Embryophyta</taxon>
        <taxon>Tracheophyta</taxon>
        <taxon>Spermatophyta</taxon>
        <taxon>Magnoliopsida</taxon>
        <taxon>eudicotyledons</taxon>
        <taxon>Gunneridae</taxon>
        <taxon>Pentapetalae</taxon>
        <taxon>asterids</taxon>
        <taxon>campanulids</taxon>
        <taxon>Asterales</taxon>
        <taxon>Asteraceae</taxon>
        <taxon>Asteroideae</taxon>
        <taxon>Anthemideae</taxon>
        <taxon>Anthemidinae</taxon>
        <taxon>Tanacetum</taxon>
    </lineage>
</organism>
<dbReference type="CDD" id="cd09272">
    <property type="entry name" value="RNase_HI_RT_Ty1"/>
    <property type="match status" value="1"/>
</dbReference>
<dbReference type="EMBL" id="BQNB010019377">
    <property type="protein sequence ID" value="GJT84647.1"/>
    <property type="molecule type" value="Genomic_DNA"/>
</dbReference>
<dbReference type="PANTHER" id="PTHR11439">
    <property type="entry name" value="GAG-POL-RELATED RETROTRANSPOSON"/>
    <property type="match status" value="1"/>
</dbReference>
<evidence type="ECO:0000313" key="2">
    <source>
        <dbReference type="Proteomes" id="UP001151760"/>
    </source>
</evidence>
<reference evidence="1" key="2">
    <citation type="submission" date="2022-01" db="EMBL/GenBank/DDBJ databases">
        <authorList>
            <person name="Yamashiro T."/>
            <person name="Shiraishi A."/>
            <person name="Satake H."/>
            <person name="Nakayama K."/>
        </authorList>
    </citation>
    <scope>NUCLEOTIDE SEQUENCE</scope>
</reference>
<keyword evidence="2" id="KW-1185">Reference proteome</keyword>
<protein>
    <recommendedName>
        <fullName evidence="3">Reverse transcriptase Ty1/copia-type domain-containing protein</fullName>
    </recommendedName>
</protein>
<gene>
    <name evidence="1" type="ORF">Tco_1066364</name>
</gene>
<reference evidence="1" key="1">
    <citation type="journal article" date="2022" name="Int. J. Mol. Sci.">
        <title>Draft Genome of Tanacetum Coccineum: Genomic Comparison of Closely Related Tanacetum-Family Plants.</title>
        <authorList>
            <person name="Yamashiro T."/>
            <person name="Shiraishi A."/>
            <person name="Nakayama K."/>
            <person name="Satake H."/>
        </authorList>
    </citation>
    <scope>NUCLEOTIDE SEQUENCE</scope>
</reference>